<dbReference type="InParanoid" id="A0A084QIX4"/>
<dbReference type="Gene3D" id="3.40.50.10330">
    <property type="entry name" value="Probable inorganic polyphosphate/atp-NAD kinase, domain 1"/>
    <property type="match status" value="1"/>
</dbReference>
<evidence type="ECO:0000313" key="3">
    <source>
        <dbReference type="Proteomes" id="UP000028524"/>
    </source>
</evidence>
<protein>
    <recommendedName>
        <fullName evidence="1">DAGKc domain-containing protein</fullName>
    </recommendedName>
</protein>
<dbReference type="GO" id="GO:0016773">
    <property type="term" value="F:phosphotransferase activity, alcohol group as acceptor"/>
    <property type="evidence" value="ECO:0007669"/>
    <property type="project" value="UniProtKB-ARBA"/>
</dbReference>
<dbReference type="PANTHER" id="PTHR12358">
    <property type="entry name" value="SPHINGOSINE KINASE"/>
    <property type="match status" value="1"/>
</dbReference>
<dbReference type="OMA" id="TIWTLYR"/>
<dbReference type="SMART" id="SM00046">
    <property type="entry name" value="DAGKc"/>
    <property type="match status" value="1"/>
</dbReference>
<dbReference type="Pfam" id="PF24321">
    <property type="entry name" value="DUF7493"/>
    <property type="match status" value="1"/>
</dbReference>
<dbReference type="FunCoup" id="A0A084QIX4">
    <property type="interactions" value="571"/>
</dbReference>
<evidence type="ECO:0000313" key="2">
    <source>
        <dbReference type="EMBL" id="KFA63909.1"/>
    </source>
</evidence>
<dbReference type="GO" id="GO:0001727">
    <property type="term" value="F:lipid kinase activity"/>
    <property type="evidence" value="ECO:0007669"/>
    <property type="project" value="TreeGrafter"/>
</dbReference>
<dbReference type="PANTHER" id="PTHR12358:SF31">
    <property type="entry name" value="ACYLGLYCEROL KINASE, MITOCHONDRIAL"/>
    <property type="match status" value="1"/>
</dbReference>
<sequence>MDSVTGMRLVLEGKNTLTIGDQNLEVYEPASKQRTSCAPIASDGTSGKQMIALYDILWASIDNNTLSIDYARHVSKSSVTLQKKTYKIKGTNGFADDAFIEPSPETFVASLLARAYHNTKPQKRAYALVNPHAGPGHAIRQWTNEVKPLFDAARMEVDMVVLKRGGEATDLVEKADIEKYDTIMACSGDGTVHEIFNGLGKRPDARTALAKVAVSHVPCGSGNAMACNLYGSRYPSVAALAIIKGVVTPMDLVSVTQGSQRLLSFLSQSVGIVAESDLGTENMRWMGATRFDVGMVTRVFQQKCYPCDLAVKVEIEGKDKVKAHYRRFVQGVVGKSAPDDFLDSEIEEQGLPPLKYGTAQDKLPDGWELVSYDNIGNFYCGNMAWMAPNANFFPASLISDGYMDLVTINGDLPIITAVSTLLAVEAGTFFEKPDVNYRKISAYRIIPRNQQDGYISIDGEKVPFQAFQAEIHPSLGRVLSKNGMYEAAGPTGWENAS</sequence>
<gene>
    <name evidence="2" type="ORF">S40285_03768</name>
</gene>
<organism evidence="2 3">
    <name type="scientific">Stachybotrys chlorohalonatus (strain IBT 40285)</name>
    <dbReference type="NCBI Taxonomy" id="1283841"/>
    <lineage>
        <taxon>Eukaryota</taxon>
        <taxon>Fungi</taxon>
        <taxon>Dikarya</taxon>
        <taxon>Ascomycota</taxon>
        <taxon>Pezizomycotina</taxon>
        <taxon>Sordariomycetes</taxon>
        <taxon>Hypocreomycetidae</taxon>
        <taxon>Hypocreales</taxon>
        <taxon>Stachybotryaceae</taxon>
        <taxon>Stachybotrys</taxon>
    </lineage>
</organism>
<reference evidence="2 3" key="1">
    <citation type="journal article" date="2014" name="BMC Genomics">
        <title>Comparative genome sequencing reveals chemotype-specific gene clusters in the toxigenic black mold Stachybotrys.</title>
        <authorList>
            <person name="Semeiks J."/>
            <person name="Borek D."/>
            <person name="Otwinowski Z."/>
            <person name="Grishin N.V."/>
        </authorList>
    </citation>
    <scope>NUCLEOTIDE SEQUENCE [LARGE SCALE GENOMIC DNA]</scope>
    <source>
        <strain evidence="2 3">IBT 40285</strain>
    </source>
</reference>
<dbReference type="InterPro" id="IPR016064">
    <property type="entry name" value="NAD/diacylglycerol_kinase_sf"/>
</dbReference>
<dbReference type="GO" id="GO:0005737">
    <property type="term" value="C:cytoplasm"/>
    <property type="evidence" value="ECO:0007669"/>
    <property type="project" value="TreeGrafter"/>
</dbReference>
<dbReference type="PROSITE" id="PS50146">
    <property type="entry name" value="DAGK"/>
    <property type="match status" value="1"/>
</dbReference>
<dbReference type="InterPro" id="IPR055916">
    <property type="entry name" value="DUF7493"/>
</dbReference>
<dbReference type="EMBL" id="KL660712">
    <property type="protein sequence ID" value="KFA63909.1"/>
    <property type="molecule type" value="Genomic_DNA"/>
</dbReference>
<proteinExistence type="predicted"/>
<keyword evidence="3" id="KW-1185">Reference proteome</keyword>
<dbReference type="InterPro" id="IPR050187">
    <property type="entry name" value="Lipid_Phosphate_FormReg"/>
</dbReference>
<dbReference type="OrthoDB" id="3853857at2759"/>
<dbReference type="STRING" id="1283841.A0A084QIX4"/>
<dbReference type="InterPro" id="IPR001206">
    <property type="entry name" value="Diacylglycerol_kinase_cat_dom"/>
</dbReference>
<feature type="domain" description="DAGKc" evidence="1">
    <location>
        <begin position="120"/>
        <end position="259"/>
    </location>
</feature>
<dbReference type="GO" id="GO:0046512">
    <property type="term" value="P:sphingosine biosynthetic process"/>
    <property type="evidence" value="ECO:0007669"/>
    <property type="project" value="TreeGrafter"/>
</dbReference>
<dbReference type="Gene3D" id="2.60.200.40">
    <property type="match status" value="1"/>
</dbReference>
<dbReference type="HOGENOM" id="CLU_013399_0_1_1"/>
<dbReference type="Pfam" id="PF00781">
    <property type="entry name" value="DAGK_cat"/>
    <property type="match status" value="1"/>
</dbReference>
<dbReference type="SUPFAM" id="SSF111331">
    <property type="entry name" value="NAD kinase/diacylglycerol kinase-like"/>
    <property type="match status" value="1"/>
</dbReference>
<evidence type="ECO:0000259" key="1">
    <source>
        <dbReference type="PROSITE" id="PS50146"/>
    </source>
</evidence>
<dbReference type="InterPro" id="IPR017438">
    <property type="entry name" value="ATP-NAD_kinase_N"/>
</dbReference>
<accession>A0A084QIX4</accession>
<dbReference type="Proteomes" id="UP000028524">
    <property type="component" value="Unassembled WGS sequence"/>
</dbReference>
<dbReference type="AlphaFoldDB" id="A0A084QIX4"/>
<name>A0A084QIX4_STAC4</name>
<dbReference type="GO" id="GO:0016020">
    <property type="term" value="C:membrane"/>
    <property type="evidence" value="ECO:0007669"/>
    <property type="project" value="TreeGrafter"/>
</dbReference>